<keyword evidence="2" id="KW-1185">Reference proteome</keyword>
<comment type="caution">
    <text evidence="1">The sequence shown here is derived from an EMBL/GenBank/DDBJ whole genome shotgun (WGS) entry which is preliminary data.</text>
</comment>
<gene>
    <name evidence="1" type="ORF">HDU87_007266</name>
</gene>
<sequence length="475" mass="52497">MASAPAVYEPELFREHVHLLNWEYFQTQSEFLRYDRVDTSHWVRIPGDRNPDPPQAPGSSNSARVFEFLTPAGGDPIVISVPSACVVGPAPSGNSTKISIPTTAGSVAVLIPATVTQSSTLTAVPVSLATSTGAGTPSNALPVGTLKPAPAPSPTGTPTASPGLTVIAISHVWETAASPDVTKSQFKSVKAFIQRRPTPEQYAVFYDYSSVPQKDDDGKVICLPGFTEPQTKRTFEMLLKGMDQLYGGRLHTPTITLNACPNDVYQQRTWPYYEVYISRIYGTINTDFGRAELPLLSWCDRLVSGITLDEINALLAQRVFIDHTIGSILDTLHGQMRDLIRTKFEEAMAKSEDVGGDWMFDALGLEALRTAYESFGHVCTGFDREIFRSTEMPTQSLFDRLVERDFKHSPIRLSLASHLRPLLKMFLSNGLVYALLGTTVTNGKDRDEIIEVLEARKEEHYQAYVEERGLGQEWH</sequence>
<name>A0AAD5XPY3_9FUNG</name>
<evidence type="ECO:0000313" key="1">
    <source>
        <dbReference type="EMBL" id="KAJ3173944.1"/>
    </source>
</evidence>
<proteinExistence type="predicted"/>
<dbReference type="AlphaFoldDB" id="A0AAD5XPY3"/>
<dbReference type="EMBL" id="JADGJQ010000067">
    <property type="protein sequence ID" value="KAJ3173944.1"/>
    <property type="molecule type" value="Genomic_DNA"/>
</dbReference>
<reference evidence="1" key="1">
    <citation type="submission" date="2020-05" db="EMBL/GenBank/DDBJ databases">
        <title>Phylogenomic resolution of chytrid fungi.</title>
        <authorList>
            <person name="Stajich J.E."/>
            <person name="Amses K."/>
            <person name="Simmons R."/>
            <person name="Seto K."/>
            <person name="Myers J."/>
            <person name="Bonds A."/>
            <person name="Quandt C.A."/>
            <person name="Barry K."/>
            <person name="Liu P."/>
            <person name="Grigoriev I."/>
            <person name="Longcore J.E."/>
            <person name="James T.Y."/>
        </authorList>
    </citation>
    <scope>NUCLEOTIDE SEQUENCE</scope>
    <source>
        <strain evidence="1">JEL0379</strain>
    </source>
</reference>
<accession>A0AAD5XPY3</accession>
<evidence type="ECO:0000313" key="2">
    <source>
        <dbReference type="Proteomes" id="UP001212152"/>
    </source>
</evidence>
<organism evidence="1 2">
    <name type="scientific">Geranomyces variabilis</name>
    <dbReference type="NCBI Taxonomy" id="109894"/>
    <lineage>
        <taxon>Eukaryota</taxon>
        <taxon>Fungi</taxon>
        <taxon>Fungi incertae sedis</taxon>
        <taxon>Chytridiomycota</taxon>
        <taxon>Chytridiomycota incertae sedis</taxon>
        <taxon>Chytridiomycetes</taxon>
        <taxon>Spizellomycetales</taxon>
        <taxon>Powellomycetaceae</taxon>
        <taxon>Geranomyces</taxon>
    </lineage>
</organism>
<protein>
    <submittedName>
        <fullName evidence="1">Uncharacterized protein</fullName>
    </submittedName>
</protein>
<dbReference type="Proteomes" id="UP001212152">
    <property type="component" value="Unassembled WGS sequence"/>
</dbReference>